<sequence length="142" mass="16231">NPDGTWKYLRYFREATSNKFSPVLDLEVLLSWYQQHSDKTGKKLLTKCAKLSGASIQLLKLDVPKMADPRLKEVVLRCEYDLGGEELYSVKWYKDGAEFFRFMPGSRPVGRDFSVDGVYVDVNRSDSKQVTLLGQANNRRGS</sequence>
<dbReference type="OrthoDB" id="6415662at2759"/>
<comment type="caution">
    <text evidence="1">The sequence shown here is derived from an EMBL/GenBank/DDBJ whole genome shotgun (WGS) entry which is preliminary data.</text>
</comment>
<evidence type="ECO:0000313" key="2">
    <source>
        <dbReference type="Proteomes" id="UP000752696"/>
    </source>
</evidence>
<gene>
    <name evidence="1" type="ORF">MHI_LOCUS343208</name>
</gene>
<name>A0A6V7H0Q3_9HYME</name>
<dbReference type="Proteomes" id="UP000752696">
    <property type="component" value="Unassembled WGS sequence"/>
</dbReference>
<dbReference type="EMBL" id="CAJDYZ010005894">
    <property type="protein sequence ID" value="CAD1472884.1"/>
    <property type="molecule type" value="Genomic_DNA"/>
</dbReference>
<feature type="non-terminal residue" evidence="1">
    <location>
        <position position="1"/>
    </location>
</feature>
<dbReference type="AlphaFoldDB" id="A0A6V7H0Q3"/>
<proteinExistence type="predicted"/>
<evidence type="ECO:0008006" key="3">
    <source>
        <dbReference type="Google" id="ProtNLM"/>
    </source>
</evidence>
<organism evidence="1 2">
    <name type="scientific">Heterotrigona itama</name>
    <dbReference type="NCBI Taxonomy" id="395501"/>
    <lineage>
        <taxon>Eukaryota</taxon>
        <taxon>Metazoa</taxon>
        <taxon>Ecdysozoa</taxon>
        <taxon>Arthropoda</taxon>
        <taxon>Hexapoda</taxon>
        <taxon>Insecta</taxon>
        <taxon>Pterygota</taxon>
        <taxon>Neoptera</taxon>
        <taxon>Endopterygota</taxon>
        <taxon>Hymenoptera</taxon>
        <taxon>Apocrita</taxon>
        <taxon>Aculeata</taxon>
        <taxon>Apoidea</taxon>
        <taxon>Anthophila</taxon>
        <taxon>Apidae</taxon>
        <taxon>Heterotrigona</taxon>
    </lineage>
</organism>
<dbReference type="PANTHER" id="PTHR21261:SF15">
    <property type="entry name" value="BEATEN PATH IIIA, ISOFORM D-RELATED"/>
    <property type="match status" value="1"/>
</dbReference>
<dbReference type="PANTHER" id="PTHR21261">
    <property type="entry name" value="BEAT PROTEIN"/>
    <property type="match status" value="1"/>
</dbReference>
<protein>
    <recommendedName>
        <fullName evidence="3">Ig-like domain-containing protein</fullName>
    </recommendedName>
</protein>
<reference evidence="1" key="1">
    <citation type="submission" date="2020-07" db="EMBL/GenBank/DDBJ databases">
        <authorList>
            <person name="Nazaruddin N."/>
        </authorList>
    </citation>
    <scope>NUCLEOTIDE SEQUENCE</scope>
</reference>
<evidence type="ECO:0000313" key="1">
    <source>
        <dbReference type="EMBL" id="CAD1472884.1"/>
    </source>
</evidence>
<keyword evidence="2" id="KW-1185">Reference proteome</keyword>
<accession>A0A6V7H0Q3</accession>